<dbReference type="AlphaFoldDB" id="A0A183SR83"/>
<evidence type="ECO:0000256" key="1">
    <source>
        <dbReference type="SAM" id="MobiDB-lite"/>
    </source>
</evidence>
<dbReference type="EMBL" id="UYSU01033827">
    <property type="protein sequence ID" value="VDL93116.1"/>
    <property type="molecule type" value="Genomic_DNA"/>
</dbReference>
<protein>
    <submittedName>
        <fullName evidence="2 4">Uncharacterized protein</fullName>
    </submittedName>
</protein>
<name>A0A183SR83_SCHSO</name>
<proteinExistence type="predicted"/>
<organism evidence="4">
    <name type="scientific">Schistocephalus solidus</name>
    <name type="common">Tapeworm</name>
    <dbReference type="NCBI Taxonomy" id="70667"/>
    <lineage>
        <taxon>Eukaryota</taxon>
        <taxon>Metazoa</taxon>
        <taxon>Spiralia</taxon>
        <taxon>Lophotrochozoa</taxon>
        <taxon>Platyhelminthes</taxon>
        <taxon>Cestoda</taxon>
        <taxon>Eucestoda</taxon>
        <taxon>Diphyllobothriidea</taxon>
        <taxon>Diphyllobothriidae</taxon>
        <taxon>Schistocephalus</taxon>
    </lineage>
</organism>
<feature type="compositionally biased region" description="Basic residues" evidence="1">
    <location>
        <begin position="80"/>
        <end position="94"/>
    </location>
</feature>
<accession>A0A183SR83</accession>
<reference evidence="2 3" key="2">
    <citation type="submission" date="2018-11" db="EMBL/GenBank/DDBJ databases">
        <authorList>
            <consortium name="Pathogen Informatics"/>
        </authorList>
    </citation>
    <scope>NUCLEOTIDE SEQUENCE [LARGE SCALE GENOMIC DNA]</scope>
    <source>
        <strain evidence="2 3">NST_G2</strain>
    </source>
</reference>
<reference evidence="4" key="1">
    <citation type="submission" date="2016-06" db="UniProtKB">
        <authorList>
            <consortium name="WormBaseParasite"/>
        </authorList>
    </citation>
    <scope>IDENTIFICATION</scope>
</reference>
<sequence length="145" mass="16393">MSEHLPLVMLGIRAILKPDVECSSAEPLYNTTTLRIPEDFFGQSRNLAGAYPSDYVQRLHQAMTYLLSMPPRAPATRCHDRVKKTRGGRGRRWMARPEPPLGVPPPTELECHKSHVKKKTLQPNSQTPIRPLCTNIHWTDCEVGV</sequence>
<evidence type="ECO:0000313" key="4">
    <source>
        <dbReference type="WBParaSite" id="SSLN_0000694401-mRNA-1"/>
    </source>
</evidence>
<feature type="compositionally biased region" description="Pro residues" evidence="1">
    <location>
        <begin position="97"/>
        <end position="107"/>
    </location>
</feature>
<dbReference type="OrthoDB" id="10056584at2759"/>
<dbReference type="Proteomes" id="UP000275846">
    <property type="component" value="Unassembled WGS sequence"/>
</dbReference>
<keyword evidence="3" id="KW-1185">Reference proteome</keyword>
<evidence type="ECO:0000313" key="2">
    <source>
        <dbReference type="EMBL" id="VDL93116.1"/>
    </source>
</evidence>
<dbReference type="WBParaSite" id="SSLN_0000694401-mRNA-1">
    <property type="protein sequence ID" value="SSLN_0000694401-mRNA-1"/>
    <property type="gene ID" value="SSLN_0000694401"/>
</dbReference>
<evidence type="ECO:0000313" key="3">
    <source>
        <dbReference type="Proteomes" id="UP000275846"/>
    </source>
</evidence>
<feature type="region of interest" description="Disordered" evidence="1">
    <location>
        <begin position="74"/>
        <end position="107"/>
    </location>
</feature>
<gene>
    <name evidence="2" type="ORF">SSLN_LOCUS6731</name>
</gene>